<evidence type="ECO:0000256" key="1">
    <source>
        <dbReference type="SAM" id="MobiDB-lite"/>
    </source>
</evidence>
<accession>A0A1T4VDI7</accession>
<dbReference type="SUPFAM" id="SSF63829">
    <property type="entry name" value="Calcium-dependent phosphotriesterase"/>
    <property type="match status" value="1"/>
</dbReference>
<keyword evidence="2" id="KW-1133">Transmembrane helix</keyword>
<dbReference type="STRING" id="39495.SAMN02745111_00746"/>
<evidence type="ECO:0000256" key="2">
    <source>
        <dbReference type="SAM" id="Phobius"/>
    </source>
</evidence>
<proteinExistence type="predicted"/>
<gene>
    <name evidence="3" type="ORF">SAMN02745111_00746</name>
</gene>
<keyword evidence="4" id="KW-1185">Reference proteome</keyword>
<organism evidence="3 4">
    <name type="scientific">Eubacterium uniforme</name>
    <dbReference type="NCBI Taxonomy" id="39495"/>
    <lineage>
        <taxon>Bacteria</taxon>
        <taxon>Bacillati</taxon>
        <taxon>Bacillota</taxon>
        <taxon>Clostridia</taxon>
        <taxon>Eubacteriales</taxon>
        <taxon>Eubacteriaceae</taxon>
        <taxon>Eubacterium</taxon>
    </lineage>
</organism>
<sequence length="755" mass="85441">MKKVIRIFAALAIIAVLGTMIMYVMKYSKSGKDGDDAPLEFSEELGVLPTVSTVCDEKEINSLHGYTTKMDTTKIHDSLVVVDKENRNFKIKIDKNGASVKNIHVDIVSFGETQNILSTDITKTKENDNKISAVLEFPESGQVNKEWVLIITLSTDDYNEVRYYSRIECLEKSFVKEQAEFVKFFSDTTFDYEKAASWNKGIIGYIEPDSNTDNSNLGHVTIKSSFAQVTWGNMEVSRVGEPTVTLLEMDGDVGAYELDYLVKAPNDFKQDEFYNVKEYFRVWSALDTVYLRSYDRTMEQVFEASGGTITSERINLGIQKTLGFDYKQSENNKYIAYVLGDSLWCINTDDYEATCIYTIGRNAKDNRKDSELECMSVDDDGNVEFIVYGYLNSKEHIGQNGIVAYSYNEEKNQTRERIFVEYDKPYEILANEVGTLYYIADGVLYIYIDSCINYVNLATKEHGQVVSNLEPGTYAVNDNMDTIAYCKDGNLRDAKSMTVMNFETGSVRDIEANEGERIRVCAYAGKDLIYGIANADEINNDADGNIVFPMKNMYILDKDLHVSTNYSKDDIRVTDVEVKGNMISLSRTKKGKNIANDQLFETKGDEEQIANPSFIVTELKETMPVLVFKYPLDVREKLVVKAAKIYVTSPDDKVEVETKETADASNNNGEEETKTSTGKNTYGGNTTIDLNIPPNDRQFYYLYIDGELADIYSVKNKAVSKAESVYGYVVNENGEKIYAYKEELQYKDASDRSID</sequence>
<dbReference type="AlphaFoldDB" id="A0A1T4VDI7"/>
<name>A0A1T4VDI7_9FIRM</name>
<keyword evidence="2" id="KW-0812">Transmembrane</keyword>
<dbReference type="OrthoDB" id="1761263at2"/>
<feature type="region of interest" description="Disordered" evidence="1">
    <location>
        <begin position="655"/>
        <end position="689"/>
    </location>
</feature>
<reference evidence="3 4" key="1">
    <citation type="submission" date="2017-02" db="EMBL/GenBank/DDBJ databases">
        <authorList>
            <person name="Peterson S.W."/>
        </authorList>
    </citation>
    <scope>NUCLEOTIDE SEQUENCE [LARGE SCALE GENOMIC DNA]</scope>
    <source>
        <strain evidence="3 4">ATCC 35992</strain>
    </source>
</reference>
<protein>
    <submittedName>
        <fullName evidence="3">Uncharacterized protein</fullName>
    </submittedName>
</protein>
<evidence type="ECO:0000313" key="3">
    <source>
        <dbReference type="EMBL" id="SKA63020.1"/>
    </source>
</evidence>
<feature type="compositionally biased region" description="Polar residues" evidence="1">
    <location>
        <begin position="675"/>
        <end position="689"/>
    </location>
</feature>
<dbReference type="EMBL" id="FUXZ01000004">
    <property type="protein sequence ID" value="SKA63020.1"/>
    <property type="molecule type" value="Genomic_DNA"/>
</dbReference>
<keyword evidence="2" id="KW-0472">Membrane</keyword>
<evidence type="ECO:0000313" key="4">
    <source>
        <dbReference type="Proteomes" id="UP000190814"/>
    </source>
</evidence>
<feature type="transmembrane region" description="Helical" evidence="2">
    <location>
        <begin position="7"/>
        <end position="25"/>
    </location>
</feature>
<dbReference type="Proteomes" id="UP000190814">
    <property type="component" value="Unassembled WGS sequence"/>
</dbReference>
<dbReference type="RefSeq" id="WP_078765632.1">
    <property type="nucleotide sequence ID" value="NZ_FUXZ01000004.1"/>
</dbReference>